<name>A0A2H2YX29_TRIPA</name>
<keyword evidence="4" id="KW-1185">Reference proteome</keyword>
<evidence type="ECO:0000313" key="4">
    <source>
        <dbReference type="Proteomes" id="UP000219286"/>
    </source>
</evidence>
<organism evidence="3 4">
    <name type="scientific">Trichoderma parareesei</name>
    <name type="common">Filamentous fungus</name>
    <dbReference type="NCBI Taxonomy" id="858221"/>
    <lineage>
        <taxon>Eukaryota</taxon>
        <taxon>Fungi</taxon>
        <taxon>Dikarya</taxon>
        <taxon>Ascomycota</taxon>
        <taxon>Pezizomycotina</taxon>
        <taxon>Sordariomycetes</taxon>
        <taxon>Hypocreomycetidae</taxon>
        <taxon>Hypocreales</taxon>
        <taxon>Hypocreaceae</taxon>
        <taxon>Trichoderma</taxon>
    </lineage>
</organism>
<evidence type="ECO:0000256" key="1">
    <source>
        <dbReference type="SAM" id="MobiDB-lite"/>
    </source>
</evidence>
<dbReference type="GO" id="GO:0043130">
    <property type="term" value="F:ubiquitin binding"/>
    <property type="evidence" value="ECO:0007669"/>
    <property type="project" value="InterPro"/>
</dbReference>
<proteinExistence type="predicted"/>
<dbReference type="InterPro" id="IPR003892">
    <property type="entry name" value="CUE"/>
</dbReference>
<gene>
    <name evidence="3" type="ORF">A9Z42_0008210</name>
</gene>
<feature type="region of interest" description="Disordered" evidence="1">
    <location>
        <begin position="584"/>
        <end position="680"/>
    </location>
</feature>
<feature type="compositionally biased region" description="Acidic residues" evidence="1">
    <location>
        <begin position="471"/>
        <end position="482"/>
    </location>
</feature>
<feature type="domain" description="CUE" evidence="2">
    <location>
        <begin position="336"/>
        <end position="379"/>
    </location>
</feature>
<feature type="compositionally biased region" description="Basic residues" evidence="1">
    <location>
        <begin position="658"/>
        <end position="674"/>
    </location>
</feature>
<feature type="region of interest" description="Disordered" evidence="1">
    <location>
        <begin position="470"/>
        <end position="497"/>
    </location>
</feature>
<dbReference type="PANTHER" id="PTHR21494:SF0">
    <property type="entry name" value="ACTIVATING SIGNAL COINTEGRATOR 1 COMPLEX SUBUNIT 2"/>
    <property type="match status" value="1"/>
</dbReference>
<dbReference type="InterPro" id="IPR041800">
    <property type="entry name" value="ASCC2_CUE"/>
</dbReference>
<sequence>MSSSLPPFAPFPKASWRQHISPDEWEALSEAWIALSQAYLDLEDAAFNKEATDDSSLTTFVSTFAEEAAAAESDAETITIASSSPRLLKTIFRLASRILTASPPPRLLDARLLAGLCRVFPKNHTAPLLARLFSSSHAAAPAVESSLLSLKKLLIPHLDAGSKGDLKLVERELTQLNPLLHASPDACMLLLAGSDFFDGLVTCFRVVNPPLRKAIITTVYLCLVGLTEVEPPKWSMISDQLYAIQVAAEAHRKGPLNANDSLGADLVTNTPILKTLLRKVESSSSAPSNIKNRITALESFKTGIIVRPKKKLVKRKLDKGKGREAPEDVHAEMHVHQMSRIAHVQDLFPDLGAGFIVKCLDEYHDDVEQVIANLIDETLPPHLATADRSEPLSHTQPDIKPHKDLAPRSTPPQLPTRRNVFDDDEFDRLAIDTSKLSFGKKNPDKTADDVLRDKSTAPNKAAILSALAALDPDDDERDDTYDAADVGGTVDAGSSGQDEVADANEELLFRAFQGQSGVFGRDAETRRSGARAKLRDETGMADEAIEGWALMLQRNPAQMKRLEAKYAWSGQQAQLERTSWRAAAAAAAGSGADESSDPDGGSAGRGGSRGGRTRGGGGGGRGRGGGGGGRGRGGGNVAGPTGEKETEAARRNKEAHKGARANHNRRDARAKKMARGGFAG</sequence>
<dbReference type="Gene3D" id="1.10.8.10">
    <property type="entry name" value="DNA helicase RuvA subunit, C-terminal domain"/>
    <property type="match status" value="1"/>
</dbReference>
<dbReference type="PANTHER" id="PTHR21494">
    <property type="entry name" value="ACTIVATING SIGNAL COINTEGRATOR 1 COMPLEX SUBUNIT 2 ASC-1 COMPLEX SUBUNIT P100"/>
    <property type="match status" value="1"/>
</dbReference>
<dbReference type="Proteomes" id="UP000219286">
    <property type="component" value="Unassembled WGS sequence"/>
</dbReference>
<dbReference type="InterPro" id="IPR009060">
    <property type="entry name" value="UBA-like_sf"/>
</dbReference>
<dbReference type="InterPro" id="IPR052586">
    <property type="entry name" value="ASCC2"/>
</dbReference>
<dbReference type="SUPFAM" id="SSF46934">
    <property type="entry name" value="UBA-like"/>
    <property type="match status" value="1"/>
</dbReference>
<reference evidence="3 4" key="1">
    <citation type="journal article" date="2015" name="Genome Announc.">
        <title>Genome sequence and annotation of Trichoderma parareesei, the ancestor of the cellulase producer Trichoderma reesei.</title>
        <authorList>
            <person name="Yang D."/>
            <person name="Pomraning K."/>
            <person name="Kopchinskiy A."/>
            <person name="Karimi Aghcheh R."/>
            <person name="Atanasova L."/>
            <person name="Chenthamara K."/>
            <person name="Baker S.E."/>
            <person name="Zhang R."/>
            <person name="Shen Q."/>
            <person name="Freitag M."/>
            <person name="Kubicek C.P."/>
            <person name="Druzhinina I.S."/>
        </authorList>
    </citation>
    <scope>NUCLEOTIDE SEQUENCE [LARGE SCALE GENOMIC DNA]</scope>
    <source>
        <strain evidence="3 4">CBS 125925</strain>
    </source>
</reference>
<dbReference type="AlphaFoldDB" id="A0A2H2YX29"/>
<feature type="compositionally biased region" description="Low complexity" evidence="1">
    <location>
        <begin position="584"/>
        <end position="593"/>
    </location>
</feature>
<accession>A0A2H2YX29</accession>
<dbReference type="SMART" id="SM00546">
    <property type="entry name" value="CUE"/>
    <property type="match status" value="1"/>
</dbReference>
<protein>
    <recommendedName>
        <fullName evidence="2">CUE domain-containing protein</fullName>
    </recommendedName>
</protein>
<dbReference type="CDD" id="cd14364">
    <property type="entry name" value="CUE_ASCC2"/>
    <property type="match status" value="1"/>
</dbReference>
<dbReference type="PROSITE" id="PS51140">
    <property type="entry name" value="CUE"/>
    <property type="match status" value="1"/>
</dbReference>
<dbReference type="OrthoDB" id="5577209at2759"/>
<comment type="caution">
    <text evidence="3">The sequence shown here is derived from an EMBL/GenBank/DDBJ whole genome shotgun (WGS) entry which is preliminary data.</text>
</comment>
<dbReference type="EMBL" id="LFMI01000117">
    <property type="protein sequence ID" value="OTA00603.1"/>
    <property type="molecule type" value="Genomic_DNA"/>
</dbReference>
<feature type="region of interest" description="Disordered" evidence="1">
    <location>
        <begin position="382"/>
        <end position="419"/>
    </location>
</feature>
<evidence type="ECO:0000259" key="2">
    <source>
        <dbReference type="PROSITE" id="PS51140"/>
    </source>
</evidence>
<evidence type="ECO:0000313" key="3">
    <source>
        <dbReference type="EMBL" id="OTA00603.1"/>
    </source>
</evidence>
<dbReference type="Pfam" id="PF02845">
    <property type="entry name" value="CUE"/>
    <property type="match status" value="1"/>
</dbReference>
<feature type="compositionally biased region" description="Basic and acidic residues" evidence="1">
    <location>
        <begin position="642"/>
        <end position="657"/>
    </location>
</feature>
<feature type="compositionally biased region" description="Basic and acidic residues" evidence="1">
    <location>
        <begin position="385"/>
        <end position="406"/>
    </location>
</feature>
<feature type="compositionally biased region" description="Gly residues" evidence="1">
    <location>
        <begin position="601"/>
        <end position="637"/>
    </location>
</feature>